<proteinExistence type="predicted"/>
<dbReference type="Proteomes" id="UP001230220">
    <property type="component" value="Unassembled WGS sequence"/>
</dbReference>
<evidence type="ECO:0000313" key="1">
    <source>
        <dbReference type="EMBL" id="MDQ0362559.1"/>
    </source>
</evidence>
<gene>
    <name evidence="1" type="ORF">J2S15_003313</name>
</gene>
<dbReference type="EMBL" id="JAUSUR010000007">
    <property type="protein sequence ID" value="MDQ0362559.1"/>
    <property type="molecule type" value="Genomic_DNA"/>
</dbReference>
<protein>
    <submittedName>
        <fullName evidence="1">Uncharacterized protein</fullName>
    </submittedName>
</protein>
<dbReference type="RefSeq" id="WP_307410285.1">
    <property type="nucleotide sequence ID" value="NZ_JAUSUR010000007.1"/>
</dbReference>
<evidence type="ECO:0000313" key="2">
    <source>
        <dbReference type="Proteomes" id="UP001230220"/>
    </source>
</evidence>
<sequence length="82" mass="9413">MRINPICLQIGEEPIVTEELIEEHIKNIVLLAYVLGINVGAGTDRLRVLYRPLLGRKFDDISEEEWPSYDKMKIENDKGSDV</sequence>
<name>A0ABU0E6M9_9FIRM</name>
<comment type="caution">
    <text evidence="1">The sequence shown here is derived from an EMBL/GenBank/DDBJ whole genome shotgun (WGS) entry which is preliminary data.</text>
</comment>
<accession>A0ABU0E6M9</accession>
<reference evidence="1 2" key="1">
    <citation type="submission" date="2023-07" db="EMBL/GenBank/DDBJ databases">
        <title>Genomic Encyclopedia of Type Strains, Phase IV (KMG-IV): sequencing the most valuable type-strain genomes for metagenomic binning, comparative biology and taxonomic classification.</title>
        <authorList>
            <person name="Goeker M."/>
        </authorList>
    </citation>
    <scope>NUCLEOTIDE SEQUENCE [LARGE SCALE GENOMIC DNA]</scope>
    <source>
        <strain evidence="1 2">DSM 16784</strain>
    </source>
</reference>
<keyword evidence="2" id="KW-1185">Reference proteome</keyword>
<organism evidence="1 2">
    <name type="scientific">Breznakia pachnodae</name>
    <dbReference type="NCBI Taxonomy" id="265178"/>
    <lineage>
        <taxon>Bacteria</taxon>
        <taxon>Bacillati</taxon>
        <taxon>Bacillota</taxon>
        <taxon>Erysipelotrichia</taxon>
        <taxon>Erysipelotrichales</taxon>
        <taxon>Erysipelotrichaceae</taxon>
        <taxon>Breznakia</taxon>
    </lineage>
</organism>